<organism evidence="2">
    <name type="scientific">Octopus bimaculoides</name>
    <name type="common">California two-spotted octopus</name>
    <dbReference type="NCBI Taxonomy" id="37653"/>
    <lineage>
        <taxon>Eukaryota</taxon>
        <taxon>Metazoa</taxon>
        <taxon>Spiralia</taxon>
        <taxon>Lophotrochozoa</taxon>
        <taxon>Mollusca</taxon>
        <taxon>Cephalopoda</taxon>
        <taxon>Coleoidea</taxon>
        <taxon>Octopodiformes</taxon>
        <taxon>Octopoda</taxon>
        <taxon>Incirrata</taxon>
        <taxon>Octopodidae</taxon>
        <taxon>Octopus</taxon>
    </lineage>
</organism>
<dbReference type="AlphaFoldDB" id="A0A0L8G840"/>
<gene>
    <name evidence="2" type="ORF">OCBIM_22038310mg</name>
</gene>
<reference evidence="2" key="1">
    <citation type="submission" date="2015-07" db="EMBL/GenBank/DDBJ databases">
        <title>MeaNS - Measles Nucleotide Surveillance Program.</title>
        <authorList>
            <person name="Tran T."/>
            <person name="Druce J."/>
        </authorList>
    </citation>
    <scope>NUCLEOTIDE SEQUENCE</scope>
    <source>
        <strain evidence="2">UCB-OBI-ISO-001</strain>
        <tissue evidence="2">Gonad</tissue>
    </source>
</reference>
<sequence>MQAKCPLRELDIEELQVVEVHKDVMREEDEEKDEKKEEKDEVKEEKDEEKEEKDEEKEENDEEKEEKDEEKEEKDEDKEDKEEEIMEVAADRKRARVESPPKTPKKKKGKKKIVDEIEDTEIRTQEAVQVTSEVIQAERKEKTNEWVDKVLERMKYSENVERPKGQNLRRLVFYDKGTEIEKRLAKMKGLVREKPGKDMFRLSFSINTMEKERMERLREAFPDNVRKSETYALRKSTQCGRLGLSNGIHNG</sequence>
<evidence type="ECO:0000256" key="1">
    <source>
        <dbReference type="SAM" id="MobiDB-lite"/>
    </source>
</evidence>
<protein>
    <submittedName>
        <fullName evidence="2">Uncharacterized protein</fullName>
    </submittedName>
</protein>
<evidence type="ECO:0000313" key="2">
    <source>
        <dbReference type="EMBL" id="KOF73162.1"/>
    </source>
</evidence>
<feature type="compositionally biased region" description="Basic and acidic residues" evidence="1">
    <location>
        <begin position="33"/>
        <end position="45"/>
    </location>
</feature>
<dbReference type="EMBL" id="KQ423275">
    <property type="protein sequence ID" value="KOF73162.1"/>
    <property type="molecule type" value="Genomic_DNA"/>
</dbReference>
<accession>A0A0L8G840</accession>
<feature type="region of interest" description="Disordered" evidence="1">
    <location>
        <begin position="1"/>
        <end position="111"/>
    </location>
</feature>
<proteinExistence type="predicted"/>
<feature type="compositionally biased region" description="Acidic residues" evidence="1">
    <location>
        <begin position="46"/>
        <end position="86"/>
    </location>
</feature>
<name>A0A0L8G840_OCTBM</name>
<feature type="compositionally biased region" description="Basic and acidic residues" evidence="1">
    <location>
        <begin position="89"/>
        <end position="99"/>
    </location>
</feature>
<feature type="compositionally biased region" description="Basic and acidic residues" evidence="1">
    <location>
        <begin position="1"/>
        <end position="10"/>
    </location>
</feature>